<evidence type="ECO:0000313" key="25">
    <source>
        <dbReference type="EMBL" id="QJR08424.1"/>
    </source>
</evidence>
<dbReference type="OMA" id="ITAYLCY"/>
<reference evidence="35 36" key="4">
    <citation type="submission" date="2018-06" db="EMBL/GenBank/DDBJ databases">
        <authorList>
            <consortium name="Pathogen Informatics"/>
            <person name="Doyle S."/>
        </authorList>
    </citation>
    <scope>NUCLEOTIDE SEQUENCE [LARGE SCALE GENOMIC DNA]</scope>
    <source>
        <strain evidence="30 35">NCTC10702</strain>
        <strain evidence="29 37">NCTC5664</strain>
        <strain evidence="28 36">NCTC7972</strain>
    </source>
</reference>
<evidence type="ECO:0000313" key="13">
    <source>
        <dbReference type="EMBL" id="CAC8496877.1"/>
    </source>
</evidence>
<evidence type="ECO:0000313" key="40">
    <source>
        <dbReference type="Proteomes" id="UP000442696"/>
    </source>
</evidence>
<reference evidence="24 34" key="2">
    <citation type="submission" date="2017-11" db="EMBL/GenBank/DDBJ databases">
        <authorList>
            <person name="Founou R.C."/>
            <person name="Founou L."/>
            <person name="Allam M."/>
            <person name="Ismail A."/>
            <person name="Essack S.Y."/>
        </authorList>
    </citation>
    <scope>NUCLEOTIDE SEQUENCE [LARGE SCALE GENOMIC DNA]</scope>
    <source>
        <strain evidence="24 34">G703N2B1</strain>
    </source>
</reference>
<reference evidence="16 47" key="6">
    <citation type="journal article" date="2019" name="Int. J. Infect. Dis.">
        <title>Characterization of a community-acquired methicillin-resistant sequence type 338 Staphylococcus aureus strain containing a staphylococcal cassette chromosome mec type VT.</title>
        <authorList>
            <person name="Chen Y."/>
            <person name="Hong J."/>
            <person name="Chen Y."/>
            <person name="Wang H."/>
            <person name="Yu Y."/>
            <person name="Qu T."/>
        </authorList>
    </citation>
    <scope>NUCLEOTIDE SEQUENCE [LARGE SCALE GENOMIC DNA]</scope>
    <source>
        <strain evidence="16 47">LJ05</strain>
    </source>
</reference>
<evidence type="ECO:0000313" key="34">
    <source>
        <dbReference type="Proteomes" id="UP000238775"/>
    </source>
</evidence>
<evidence type="ECO:0000313" key="7">
    <source>
        <dbReference type="EMBL" id="CAA6048395.1"/>
    </source>
</evidence>
<evidence type="ECO:0000313" key="33">
    <source>
        <dbReference type="Proteomes" id="UP000217245"/>
    </source>
</evidence>
<dbReference type="AlphaFoldDB" id="A0A0C2LBT4"/>
<evidence type="ECO:0000313" key="3">
    <source>
        <dbReference type="EMBL" id="CAA4107807.1"/>
    </source>
</evidence>
<dbReference type="Proteomes" id="UP000254224">
    <property type="component" value="Unassembled WGS sequence"/>
</dbReference>
<dbReference type="EMBL" id="UAUZ02000002">
    <property type="protein sequence ID" value="CAD7354130.1"/>
    <property type="molecule type" value="Genomic_DNA"/>
</dbReference>
<dbReference type="Proteomes" id="UP001200271">
    <property type="component" value="Unassembled WGS sequence"/>
</dbReference>
<dbReference type="EMBL" id="WPTS01000027">
    <property type="protein sequence ID" value="MVK35033.1"/>
    <property type="molecule type" value="Genomic_DNA"/>
</dbReference>
<evidence type="ECO:0000313" key="58">
    <source>
        <dbReference type="Proteomes" id="UP000507485"/>
    </source>
</evidence>
<reference evidence="20 51" key="12">
    <citation type="submission" date="2020-02" db="EMBL/GenBank/DDBJ databases">
        <title>Novel Insights Into The Classification of Staphylococcal Beta-Lactamases In Relation To The Cefazolin Inoculum Effect.</title>
        <authorList>
            <person name="Carvajal L.P."/>
            <person name="Rincon S."/>
            <person name="Echeverri A."/>
            <person name="Porras J."/>
            <person name="Rios R."/>
            <person name="Ordonez K."/>
            <person name="Seas C."/>
            <person name="Gomez-Villegas S."/>
            <person name="Diaz L."/>
            <person name="Arias C.A."/>
            <person name="Reyes J."/>
        </authorList>
    </citation>
    <scope>NUCLEOTIDE SEQUENCE [LARGE SCALE GENOMIC DNA]</scope>
    <source>
        <strain evidence="20 51">UP127</strain>
    </source>
</reference>
<reference evidence="2 33" key="1">
    <citation type="submission" date="2017-09" db="EMBL/GenBank/DDBJ databases">
        <title>A single nucleotide polymorphism in the Staphylococcus aureus virulence regulator SaeR abolishes pathogenesis.</title>
        <authorList>
            <person name="Copin R.J."/>
            <person name="Sause W."/>
            <person name="Shopsin B."/>
            <person name="Torres V.J."/>
        </authorList>
    </citation>
    <scope>NUCLEOTIDE SEQUENCE [LARGE SCALE GENOMIC DNA]</scope>
    <source>
        <strain evidence="33">Newman</strain>
        <strain evidence="2">Newman_D2C</strain>
    </source>
</reference>
<evidence type="ECO:0000313" key="56">
    <source>
        <dbReference type="Proteomes" id="UP000507402"/>
    </source>
</evidence>
<evidence type="ECO:0000313" key="6">
    <source>
        <dbReference type="EMBL" id="CAA4684286.1"/>
    </source>
</evidence>
<dbReference type="Proteomes" id="UP000471199">
    <property type="component" value="Unassembled WGS sequence"/>
</dbReference>
<dbReference type="Proteomes" id="UP000547874">
    <property type="component" value="Unassembled WGS sequence"/>
</dbReference>
<keyword evidence="1" id="KW-1133">Transmembrane helix</keyword>
<evidence type="ECO:0000313" key="50">
    <source>
        <dbReference type="Proteomes" id="UP000473113"/>
    </source>
</evidence>
<dbReference type="Proteomes" id="UP000451682">
    <property type="component" value="Unassembled WGS sequence"/>
</dbReference>
<dbReference type="EMBL" id="CACURZ010000002">
    <property type="protein sequence ID" value="CAA6314318.1"/>
    <property type="molecule type" value="Genomic_DNA"/>
</dbReference>
<dbReference type="Proteomes" id="UP000254116">
    <property type="component" value="Unassembled WGS sequence"/>
</dbReference>
<dbReference type="EMBL" id="CP023391">
    <property type="protein sequence ID" value="ATC72494.1"/>
    <property type="molecule type" value="Genomic_DNA"/>
</dbReference>
<sequence length="63" mass="6963">MMGYIILFFLAGPVILGVGNLVIGPIFNKQTPFRVQVRSFVVGSMIYLILATIGYFLLLQGKL</sequence>
<dbReference type="Proteomes" id="UP000505390">
    <property type="component" value="Unassembled WGS sequence"/>
</dbReference>
<evidence type="ECO:0000313" key="15">
    <source>
        <dbReference type="EMBL" id="MCE3362052.1"/>
    </source>
</evidence>
<keyword evidence="1" id="KW-0472">Membrane</keyword>
<dbReference type="EMBL" id="CP053070">
    <property type="protein sequence ID" value="QJR08424.1"/>
    <property type="molecule type" value="Genomic_DNA"/>
</dbReference>
<dbReference type="EMBL" id="UHAQ01000002">
    <property type="protein sequence ID" value="SUK46824.1"/>
    <property type="molecule type" value="Genomic_DNA"/>
</dbReference>
<evidence type="ECO:0000313" key="35">
    <source>
        <dbReference type="Proteomes" id="UP000254116"/>
    </source>
</evidence>
<dbReference type="Proteomes" id="UP000442696">
    <property type="component" value="Unassembled WGS sequence"/>
</dbReference>
<evidence type="ECO:0000313" key="42">
    <source>
        <dbReference type="Proteomes" id="UP000443506"/>
    </source>
</evidence>
<evidence type="ECO:0000313" key="45">
    <source>
        <dbReference type="Proteomes" id="UP000459586"/>
    </source>
</evidence>
<dbReference type="EMBL" id="UHBY01000003">
    <property type="protein sequence ID" value="SUL37626.1"/>
    <property type="molecule type" value="Genomic_DNA"/>
</dbReference>
<evidence type="ECO:0000313" key="32">
    <source>
        <dbReference type="EMBL" id="VDY49130.1"/>
    </source>
</evidence>
<dbReference type="Proteomes" id="UP000254502">
    <property type="component" value="Unassembled WGS sequence"/>
</dbReference>
<evidence type="ECO:0000313" key="47">
    <source>
        <dbReference type="Proteomes" id="UP000463077"/>
    </source>
</evidence>
<evidence type="ECO:0000313" key="16">
    <source>
        <dbReference type="EMBL" id="MUG51165.1"/>
    </source>
</evidence>
<dbReference type="EMBL" id="JAANDN010000125">
    <property type="protein sequence ID" value="NUY69706.1"/>
    <property type="molecule type" value="Genomic_DNA"/>
</dbReference>
<dbReference type="EMBL" id="CAIIGN010000004">
    <property type="protein sequence ID" value="CAC8232418.1"/>
    <property type="molecule type" value="Genomic_DNA"/>
</dbReference>
<evidence type="ECO:0000313" key="53">
    <source>
        <dbReference type="Proteomes" id="UP000502818"/>
    </source>
</evidence>
<evidence type="ECO:0000313" key="5">
    <source>
        <dbReference type="EMBL" id="CAA4266658.1"/>
    </source>
</evidence>
<dbReference type="Proteomes" id="UP000443506">
    <property type="component" value="Unassembled WGS sequence"/>
</dbReference>
<dbReference type="Proteomes" id="UP000507402">
    <property type="component" value="Unassembled WGS sequence"/>
</dbReference>
<evidence type="ECO:0000313" key="48">
    <source>
        <dbReference type="Proteomes" id="UP000466646"/>
    </source>
</evidence>
<evidence type="ECO:0000313" key="17">
    <source>
        <dbReference type="EMBL" id="MVK35033.1"/>
    </source>
</evidence>
<reference evidence="15" key="15">
    <citation type="submission" date="2023-08" db="EMBL/GenBank/DDBJ databases">
        <authorList>
            <person name="Zhao H."/>
            <person name="Wang X."/>
        </authorList>
    </citation>
    <scope>NUCLEOTIDE SEQUENCE</scope>
    <source>
        <strain evidence="15">NC-4</strain>
    </source>
</reference>
<evidence type="ECO:0000313" key="8">
    <source>
        <dbReference type="EMBL" id="CAA6314318.1"/>
    </source>
</evidence>
<evidence type="ECO:0000313" key="60">
    <source>
        <dbReference type="Proteomes" id="UP000561555"/>
    </source>
</evidence>
<accession>A0A0C2LBT4</accession>
<evidence type="ECO:0000256" key="1">
    <source>
        <dbReference type="SAM" id="Phobius"/>
    </source>
</evidence>
<dbReference type="SMR" id="A0A0C2LBT4"/>
<evidence type="ECO:0000313" key="9">
    <source>
        <dbReference type="EMBL" id="CAC5784214.1"/>
    </source>
</evidence>
<evidence type="ECO:0000313" key="39">
    <source>
        <dbReference type="Proteomes" id="UP000294017"/>
    </source>
</evidence>
<reference evidence="38 39" key="5">
    <citation type="submission" date="2018-11" db="EMBL/GenBank/DDBJ databases">
        <title>Genomic profiling of Staphylococcus species from a Poultry farm system in KwaZulu-Natal, South Africa.</title>
        <authorList>
            <person name="Amoako D.G."/>
            <person name="Somboro A.M."/>
            <person name="Abia A.L.K."/>
            <person name="Bester L.A."/>
            <person name="Essack S.Y."/>
        </authorList>
    </citation>
    <scope>NUCLEOTIDE SEQUENCE [LARGE SCALE GENOMIC DNA]</scope>
    <source>
        <strain evidence="27 39">SA12</strain>
        <strain evidence="26 38">SA9</strain>
    </source>
</reference>
<dbReference type="Proteomes" id="UP000463077">
    <property type="component" value="Unassembled WGS sequence"/>
</dbReference>
<evidence type="ECO:0000313" key="23">
    <source>
        <dbReference type="EMBL" id="NUY69706.1"/>
    </source>
</evidence>
<evidence type="ECO:0000313" key="24">
    <source>
        <dbReference type="EMBL" id="PPJ72713.1"/>
    </source>
</evidence>
<name>A0A0C2LBT4_STAAU</name>
<evidence type="ECO:0000313" key="44">
    <source>
        <dbReference type="Proteomes" id="UP000451682"/>
    </source>
</evidence>
<dbReference type="EMBL" id="QNXF01000003">
    <property type="protein sequence ID" value="TXL40450.1"/>
    <property type="molecule type" value="Genomic_DNA"/>
</dbReference>
<dbReference type="Proteomes" id="UP000293434">
    <property type="component" value="Unassembled WGS sequence"/>
</dbReference>
<dbReference type="Proteomes" id="UP000251686">
    <property type="component" value="Unassembled WGS sequence"/>
</dbReference>
<dbReference type="EMBL" id="CACTOE010000006">
    <property type="protein sequence ID" value="CAA4107807.1"/>
    <property type="molecule type" value="Genomic_DNA"/>
</dbReference>
<reference evidence="31 44" key="3">
    <citation type="submission" date="2018-06" db="EMBL/GenBank/DDBJ databases">
        <title>Whole genome sequencing to identify and define MRSA outbreaks.</title>
        <authorList>
            <person name="Sullivan M.J."/>
            <person name="Altman D.R."/>
            <person name="Chacko K."/>
            <person name="Ciferri B."/>
            <person name="Webster E."/>
            <person name="Deikus G."/>
            <person name="Lewis M."/>
            <person name="Khan Z."/>
            <person name="Beckford C."/>
            <person name="Rendo A."/>
            <person name="Samaroo F."/>
            <person name="Sebra R."/>
            <person name="Karam-Howlin R."/>
            <person name="Southwick K."/>
            <person name="Adams E."/>
            <person name="Ying L."/>
            <person name="Kornblum J."/>
            <person name="Factor S."/>
            <person name="Danesh Yazdi M."/>
            <person name="Dingle T."/>
            <person name="Hamula C."/>
            <person name="Bashir A."/>
            <person name="Schadt E."/>
            <person name="Kasarskis A."/>
            <person name="Patel G."/>
            <person name="Wallach F."/>
            <person name="Gibbs K."/>
            <person name="Van Bakel H."/>
        </authorList>
    </citation>
    <scope>NUCLEOTIDE SEQUENCE [LARGE SCALE GENOMIC DNA]</scope>
    <source>
        <strain evidence="44">pt013</strain>
        <strain evidence="31">Pt013</strain>
    </source>
</reference>
<evidence type="ECO:0000313" key="28">
    <source>
        <dbReference type="EMBL" id="SUK18863.1"/>
    </source>
</evidence>
<dbReference type="Proteomes" id="UP000238775">
    <property type="component" value="Unassembled WGS sequence"/>
</dbReference>
<gene>
    <name evidence="2" type="ORF">CNH36_12990</name>
    <name evidence="24" type="ORF">CV021_11865</name>
    <name evidence="31" type="ORF">DQU50_13360</name>
    <name evidence="26" type="ORF">EIG94_02635</name>
    <name evidence="27" type="ORF">EIH03_01175</name>
    <name evidence="20" type="ORF">G0Z31_02410</name>
    <name evidence="21" type="ORF">G6Y24_03565</name>
    <name evidence="16" type="ORF">GAY54_01200</name>
    <name evidence="17" type="ORF">GO814_07770</name>
    <name evidence="18" type="ORF">GO942_01510</name>
    <name evidence="22" type="ORF">GQX37_01895</name>
    <name evidence="23" type="ORF">GQX52_14030</name>
    <name evidence="19" type="ORF">GZ130_06240</name>
    <name evidence="25" type="ORF">HH313_002391</name>
    <name evidence="15" type="ORF">LB359_06775</name>
    <name evidence="30" type="ORF">NCTC10702_03640</name>
    <name evidence="14" type="ORF">NCTC13131_01662</name>
    <name evidence="29" type="ORF">NCTC5664_01570</name>
    <name evidence="28" type="ORF">NCTC7972_02390</name>
    <name evidence="32" type="ORF">NCTC8317_02264</name>
    <name evidence="3" type="ORF">SAMEA1029512_01075</name>
    <name evidence="4" type="ORF">SAMEA1029528_01940</name>
    <name evidence="5" type="ORF">SAMEA2078260_00137</name>
    <name evidence="7" type="ORF">SAMEA2078588_00444</name>
    <name evidence="8" type="ORF">SAMEA2080344_00483</name>
    <name evidence="6" type="ORF">SAMEA2081063_01476</name>
    <name evidence="9" type="ORF">SAMEA4008575_00963</name>
    <name evidence="10" type="ORF">SAMEA4552975_02108</name>
    <name evidence="11" type="ORF">SAMEA70146418_00415</name>
    <name evidence="12" type="ORF">SAMEA70153168_01304</name>
    <name evidence="13" type="ORF">SAMEA70245418_00465</name>
</gene>
<evidence type="ECO:0000313" key="57">
    <source>
        <dbReference type="Proteomes" id="UP000507408"/>
    </source>
</evidence>
<reference evidence="15" key="14">
    <citation type="journal article" date="2021" name="Front Med (Lausanne)">
        <title>The Prevalence and Determinants of Fusidic Acid Resistance Among Methicillin-Resistant Staphylococcus aureus Clinical Isolates in China.</title>
        <authorList>
            <person name="Zhao H."/>
            <person name="Wang X."/>
            <person name="Wang B."/>
            <person name="Xu Y."/>
            <person name="Rao L."/>
            <person name="Wan B."/>
            <person name="Guo Y."/>
            <person name="Wu X."/>
            <person name="Yu J."/>
            <person name="Chen L."/>
            <person name="Li M."/>
            <person name="Yu F."/>
        </authorList>
    </citation>
    <scope>NUCLEOTIDE SEQUENCE</scope>
    <source>
        <strain evidence="15">NC-4</strain>
    </source>
</reference>
<dbReference type="Proteomes" id="UP000507112">
    <property type="component" value="Unassembled WGS sequence"/>
</dbReference>
<dbReference type="Proteomes" id="UP000561555">
    <property type="component" value="Unassembled WGS sequence"/>
</dbReference>
<dbReference type="Proteomes" id="UP000459586">
    <property type="component" value="Unassembled WGS sequence"/>
</dbReference>
<evidence type="ECO:0000313" key="55">
    <source>
        <dbReference type="Proteomes" id="UP000507112"/>
    </source>
</evidence>
<dbReference type="Proteomes" id="UP000473113">
    <property type="component" value="Unassembled WGS sequence"/>
</dbReference>
<evidence type="ECO:0000313" key="21">
    <source>
        <dbReference type="EMBL" id="NGW66576.1"/>
    </source>
</evidence>
<evidence type="ECO:0000313" key="46">
    <source>
        <dbReference type="Proteomes" id="UP000459702"/>
    </source>
</evidence>
<proteinExistence type="predicted"/>
<evidence type="ECO:0000313" key="12">
    <source>
        <dbReference type="EMBL" id="CAC8232418.1"/>
    </source>
</evidence>
<dbReference type="EMBL" id="JAANEC010000022">
    <property type="protein sequence ID" value="NUY11312.1"/>
    <property type="molecule type" value="Genomic_DNA"/>
</dbReference>
<evidence type="ECO:0000313" key="49">
    <source>
        <dbReference type="Proteomes" id="UP000471199"/>
    </source>
</evidence>
<dbReference type="Proteomes" id="UP000442782">
    <property type="component" value="Unassembled WGS sequence"/>
</dbReference>
<dbReference type="EMBL" id="RQTF01000014">
    <property type="protein sequence ID" value="RZI08614.1"/>
    <property type="molecule type" value="Genomic_DNA"/>
</dbReference>
<evidence type="ECO:0000313" key="54">
    <source>
        <dbReference type="Proteomes" id="UP000505390"/>
    </source>
</evidence>
<evidence type="ECO:0000313" key="19">
    <source>
        <dbReference type="EMBL" id="NDP56193.1"/>
    </source>
</evidence>
<evidence type="ECO:0000313" key="22">
    <source>
        <dbReference type="EMBL" id="NUY11312.1"/>
    </source>
</evidence>
<dbReference type="Proteomes" id="UP000294017">
    <property type="component" value="Unassembled WGS sequence"/>
</dbReference>
<keyword evidence="1" id="KW-0812">Transmembrane</keyword>
<evidence type="ECO:0000313" key="14">
    <source>
        <dbReference type="EMBL" id="CAD7354130.1"/>
    </source>
</evidence>
<evidence type="ECO:0000313" key="41">
    <source>
        <dbReference type="Proteomes" id="UP000442782"/>
    </source>
</evidence>
<dbReference type="Proteomes" id="UP000466646">
    <property type="component" value="Unassembled WGS sequence"/>
</dbReference>
<evidence type="ECO:0000313" key="26">
    <source>
        <dbReference type="EMBL" id="RZH95341.1"/>
    </source>
</evidence>
<dbReference type="EMBL" id="CACTWD010000008">
    <property type="protein sequence ID" value="CAA4684286.1"/>
    <property type="molecule type" value="Genomic_DNA"/>
</dbReference>
<dbReference type="Proteomes" id="UP000507485">
    <property type="component" value="Unassembled WGS sequence"/>
</dbReference>
<evidence type="ECO:0000313" key="31">
    <source>
        <dbReference type="EMBL" id="TXL40450.1"/>
    </source>
</evidence>
<dbReference type="EMBL" id="WPXC01000004">
    <property type="protein sequence ID" value="MVM09368.1"/>
    <property type="molecule type" value="Genomic_DNA"/>
</dbReference>
<evidence type="ECO:0000313" key="52">
    <source>
        <dbReference type="Proteomes" id="UP000478867"/>
    </source>
</evidence>
<dbReference type="EMBL" id="CACTPI010000008">
    <property type="protein sequence ID" value="CAA4138966.1"/>
    <property type="molecule type" value="Genomic_DNA"/>
</dbReference>
<dbReference type="EMBL" id="CAIIGD010000001">
    <property type="protein sequence ID" value="CAC8195026.1"/>
    <property type="molecule type" value="Genomic_DNA"/>
</dbReference>
<feature type="transmembrane region" description="Helical" evidence="1">
    <location>
        <begin position="6"/>
        <end position="27"/>
    </location>
</feature>
<evidence type="ECO:0000313" key="38">
    <source>
        <dbReference type="Proteomes" id="UP000293434"/>
    </source>
</evidence>
<dbReference type="EMBL" id="PGWZ01000420">
    <property type="protein sequence ID" value="PPJ72713.1"/>
    <property type="molecule type" value="Genomic_DNA"/>
</dbReference>
<evidence type="ECO:0000313" key="2">
    <source>
        <dbReference type="EMBL" id="ATC72494.1"/>
    </source>
</evidence>
<reference evidence="59 60" key="9">
    <citation type="journal article" date="2020" name="J. Antimicrob. Chemother.">
        <title>Detection of heterogeneous vancomycin intermediate resistance in MRSA isolates from Latin America.</title>
        <authorList>
            <person name="Castro B.E."/>
            <person name="Berrio M."/>
            <person name="Vargas M.L."/>
            <person name="Carvajal L.P."/>
            <person name="Millan L.V."/>
            <person name="Rios R."/>
            <person name="Hernandez A.K."/>
            <person name="Rincon S."/>
            <person name="Cubides P."/>
            <person name="Forero E."/>
            <person name="Dinh A."/>
            <person name="Seas C."/>
            <person name="Munita J.M."/>
            <person name="Arias C.A."/>
            <person name="Reyes J."/>
            <person name="Diaz L."/>
        </authorList>
    </citation>
    <scope>NUCLEOTIDE SEQUENCE [LARGE SCALE GENOMIC DNA]</scope>
    <source>
        <strain evidence="22 59">UE1097</strain>
        <strain evidence="23 60">UP89</strain>
    </source>
</reference>
<evidence type="ECO:0000313" key="59">
    <source>
        <dbReference type="Proteomes" id="UP000547874"/>
    </source>
</evidence>
<organism evidence="23 60">
    <name type="scientific">Staphylococcus aureus</name>
    <dbReference type="NCBI Taxonomy" id="1280"/>
    <lineage>
        <taxon>Bacteria</taxon>
        <taxon>Bacillati</taxon>
        <taxon>Bacillota</taxon>
        <taxon>Bacilli</taxon>
        <taxon>Bacillales</taxon>
        <taxon>Staphylococcaceae</taxon>
        <taxon>Staphylococcus</taxon>
    </lineage>
</organism>
<reference evidence="19 48" key="10">
    <citation type="submission" date="2020-01" db="EMBL/GenBank/DDBJ databases">
        <title>Analysis of Virulence and Antimicrobial Resistance Gene Carriage in Staphylococcus aureus Infections in Equids Using Whole Genome Sequencing.</title>
        <authorList>
            <person name="Little S.V."/>
            <person name="Hillhouse A.E."/>
            <person name="Cohen N.D."/>
            <person name="Lawhon S.D."/>
            <person name="Bryan L.K."/>
        </authorList>
    </citation>
    <scope>NUCLEOTIDE SEQUENCE [LARGE SCALE GENOMIC DNA]</scope>
    <source>
        <strain evidence="19 48">61-017</strain>
    </source>
</reference>
<evidence type="ECO:0000313" key="43">
    <source>
        <dbReference type="Proteomes" id="UP000443708"/>
    </source>
</evidence>
<evidence type="ECO:0000313" key="11">
    <source>
        <dbReference type="EMBL" id="CAC8195026.1"/>
    </source>
</evidence>
<dbReference type="EMBL" id="CAIIKR010000001">
    <property type="protein sequence ID" value="CAC8496877.1"/>
    <property type="molecule type" value="Genomic_DNA"/>
</dbReference>
<evidence type="ECO:0000313" key="36">
    <source>
        <dbReference type="Proteomes" id="UP000254224"/>
    </source>
</evidence>
<evidence type="ECO:0000313" key="27">
    <source>
        <dbReference type="EMBL" id="RZI08614.1"/>
    </source>
</evidence>
<dbReference type="EMBL" id="RQTC01000028">
    <property type="protein sequence ID" value="RZH95341.1"/>
    <property type="molecule type" value="Genomic_DNA"/>
</dbReference>
<dbReference type="RefSeq" id="WP_000971980.1">
    <property type="nucleotide sequence ID" value="NC_021670.1"/>
</dbReference>
<reference evidence="49 52" key="7">
    <citation type="submission" date="2019-11" db="EMBL/GenBank/DDBJ databases">
        <title>Implementation of targeted gown and glove precautions to prevent Staphylococcus aureus acquisition in community-based nursing homes.</title>
        <authorList>
            <person name="Stine O.C."/>
        </authorList>
    </citation>
    <scope>NUCLEOTIDE SEQUENCE [LARGE SCALE GENOMIC DNA]</scope>
    <source>
        <strain evidence="18 52">S_1081.LBCF.DN</strain>
        <strain evidence="17 49">S_2062.LAUP.DI</strain>
    </source>
</reference>
<dbReference type="EMBL" id="CAIGXB010000002">
    <property type="protein sequence ID" value="CAC5784214.1"/>
    <property type="molecule type" value="Genomic_DNA"/>
</dbReference>
<reference evidence="40 41" key="8">
    <citation type="submission" date="2019-12" db="EMBL/GenBank/DDBJ databases">
        <authorList>
            <consortium name="Pathogen Informatics"/>
        </authorList>
    </citation>
    <scope>NUCLEOTIDE SEQUENCE [LARGE SCALE GENOMIC DNA]</scope>
    <source>
        <strain evidence="10 58">A13</strain>
        <strain evidence="11 55">MOS105</strain>
        <strain evidence="12 56">MOS114</strain>
        <strain evidence="13 57">MOS222</strain>
        <strain evidence="14">NCTC13131</strain>
        <strain evidence="32">NCTC8317</strain>
        <strain evidence="4 43">S040_N01_C01</strain>
        <strain evidence="3 41">S087_N01_C01</strain>
        <strain evidence="9 54">SG160</strain>
        <strain evidence="7 46">T012_N10_C04</strain>
        <strain evidence="5 40">T012_N16_C08</strain>
        <strain evidence="6 42">T065_N03_C06</strain>
        <strain evidence="8 45">T197_A02_C01</strain>
    </source>
</reference>
<evidence type="ECO:0000313" key="37">
    <source>
        <dbReference type="Proteomes" id="UP000254502"/>
    </source>
</evidence>
<dbReference type="EMBL" id="JAIUEN010000045">
    <property type="protein sequence ID" value="MCE3362052.1"/>
    <property type="molecule type" value="Genomic_DNA"/>
</dbReference>
<evidence type="ECO:0000313" key="4">
    <source>
        <dbReference type="EMBL" id="CAA4138966.1"/>
    </source>
</evidence>
<dbReference type="Proteomes" id="UP000478867">
    <property type="component" value="Unassembled WGS sequence"/>
</dbReference>
<evidence type="ECO:0000313" key="20">
    <source>
        <dbReference type="EMBL" id="NGK20373.1"/>
    </source>
</evidence>
<dbReference type="EMBL" id="JAAJIY010000004">
    <property type="protein sequence ID" value="NGK20373.1"/>
    <property type="molecule type" value="Genomic_DNA"/>
</dbReference>
<dbReference type="EMBL" id="CACUNS010000002">
    <property type="protein sequence ID" value="CAA6048395.1"/>
    <property type="molecule type" value="Genomic_DNA"/>
</dbReference>
<dbReference type="EMBL" id="CACTQT010000001">
    <property type="protein sequence ID" value="CAA4266658.1"/>
    <property type="molecule type" value="Genomic_DNA"/>
</dbReference>
<dbReference type="EMBL" id="UHAI01000002">
    <property type="protein sequence ID" value="SUK18863.1"/>
    <property type="molecule type" value="Genomic_DNA"/>
</dbReference>
<reference evidence="25 53" key="13">
    <citation type="submission" date="2020-04" db="EMBL/GenBank/DDBJ databases">
        <authorList>
            <person name="Kim J.-M."/>
            <person name="Chung S.H."/>
            <person name="Kim I."/>
            <person name="Kim J.-S."/>
        </authorList>
    </citation>
    <scope>NUCLEOTIDE SEQUENCE [LARGE SCALE GENOMIC DNA]</scope>
    <source>
        <strain evidence="25">HL20709</strain>
    </source>
</reference>
<reference evidence="21 50" key="11">
    <citation type="submission" date="2020-02" db="EMBL/GenBank/DDBJ databases">
        <title>Detection of Heterogeneous Vancomycin Intermediate Resistance in Methicillin Resistant Staphylococcus aureus Isolates from Latin-America.</title>
        <authorList>
            <person name="Castro-Cardozo B."/>
            <person name="Berrio M."/>
            <person name="Vargas M.L."/>
            <person name="Carvajal L.P."/>
            <person name="Millan L.V."/>
            <person name="Rios R."/>
            <person name="Hernandez A."/>
            <person name="Rincon S.L."/>
            <person name="Cubides P."/>
            <person name="Forero E."/>
            <person name="Dinh A."/>
            <person name="Seas C."/>
            <person name="Munita J.M."/>
            <person name="Arias C.A."/>
            <person name="Reyes J."/>
            <person name="Diaz L."/>
        </authorList>
    </citation>
    <scope>NUCLEOTIDE SEQUENCE [LARGE SCALE GENOMIC DNA]</scope>
    <source>
        <strain evidence="21 50">UG255</strain>
    </source>
</reference>
<evidence type="ECO:0000313" key="51">
    <source>
        <dbReference type="Proteomes" id="UP000478431"/>
    </source>
</evidence>
<dbReference type="Proteomes" id="UP000217245">
    <property type="component" value="Chromosome"/>
</dbReference>
<dbReference type="EMBL" id="LR133917">
    <property type="protein sequence ID" value="VDY49130.1"/>
    <property type="molecule type" value="Genomic_DNA"/>
</dbReference>
<dbReference type="Proteomes" id="UP000459702">
    <property type="component" value="Unassembled WGS sequence"/>
</dbReference>
<evidence type="ECO:0000313" key="29">
    <source>
        <dbReference type="EMBL" id="SUK46824.1"/>
    </source>
</evidence>
<dbReference type="Proteomes" id="UP000478431">
    <property type="component" value="Unassembled WGS sequence"/>
</dbReference>
<dbReference type="Proteomes" id="UP000443708">
    <property type="component" value="Unassembled WGS sequence"/>
</dbReference>
<dbReference type="Proteomes" id="UP000502818">
    <property type="component" value="Chromosome"/>
</dbReference>
<dbReference type="EMBL" id="WFHO01000003">
    <property type="protein sequence ID" value="MUG51165.1"/>
    <property type="molecule type" value="Genomic_DNA"/>
</dbReference>
<evidence type="ECO:0000313" key="10">
    <source>
        <dbReference type="EMBL" id="CAC7013598.1"/>
    </source>
</evidence>
<protein>
    <submittedName>
        <fullName evidence="3">Membrane protein</fullName>
    </submittedName>
</protein>
<evidence type="ECO:0000313" key="30">
    <source>
        <dbReference type="EMBL" id="SUL37626.1"/>
    </source>
</evidence>
<dbReference type="EMBL" id="JAAFLG010000010">
    <property type="protein sequence ID" value="NDP56193.1"/>
    <property type="molecule type" value="Genomic_DNA"/>
</dbReference>
<dbReference type="Proteomes" id="UP000280323">
    <property type="component" value="Chromosome"/>
</dbReference>
<feature type="transmembrane region" description="Helical" evidence="1">
    <location>
        <begin position="39"/>
        <end position="58"/>
    </location>
</feature>
<dbReference type="Proteomes" id="UP000507408">
    <property type="component" value="Unassembled WGS sequence"/>
</dbReference>
<dbReference type="EMBL" id="JAALTR010000106">
    <property type="protein sequence ID" value="NGW66576.1"/>
    <property type="molecule type" value="Genomic_DNA"/>
</dbReference>
<dbReference type="EMBL" id="CAIHOM010000003">
    <property type="protein sequence ID" value="CAC7013598.1"/>
    <property type="molecule type" value="Genomic_DNA"/>
</dbReference>
<evidence type="ECO:0000313" key="18">
    <source>
        <dbReference type="EMBL" id="MVM09368.1"/>
    </source>
</evidence>